<dbReference type="PANTHER" id="PTHR30273">
    <property type="entry name" value="PERIPLASMIC SIGNAL SENSOR AND SIGMA FACTOR ACTIVATOR FECR-RELATED"/>
    <property type="match status" value="1"/>
</dbReference>
<dbReference type="Gene3D" id="2.60.120.1440">
    <property type="match status" value="1"/>
</dbReference>
<dbReference type="InterPro" id="IPR006860">
    <property type="entry name" value="FecR"/>
</dbReference>
<dbReference type="PANTHER" id="PTHR30273:SF2">
    <property type="entry name" value="PROTEIN FECR"/>
    <property type="match status" value="1"/>
</dbReference>
<feature type="region of interest" description="Disordered" evidence="1">
    <location>
        <begin position="1"/>
        <end position="47"/>
    </location>
</feature>
<name>A0A3M3XIT5_9PSED</name>
<dbReference type="Proteomes" id="UP000281350">
    <property type="component" value="Unassembled WGS sequence"/>
</dbReference>
<dbReference type="InterPro" id="IPR032623">
    <property type="entry name" value="FecR_N"/>
</dbReference>
<evidence type="ECO:0000259" key="3">
    <source>
        <dbReference type="Pfam" id="PF16220"/>
    </source>
</evidence>
<feature type="domain" description="FecR protein" evidence="2">
    <location>
        <begin position="177"/>
        <end position="265"/>
    </location>
</feature>
<dbReference type="AlphaFoldDB" id="A0A3M3XIT5"/>
<evidence type="ECO:0000313" key="5">
    <source>
        <dbReference type="Proteomes" id="UP000281350"/>
    </source>
</evidence>
<dbReference type="Pfam" id="PF16220">
    <property type="entry name" value="DUF4880"/>
    <property type="match status" value="1"/>
</dbReference>
<proteinExistence type="predicted"/>
<evidence type="ECO:0000256" key="1">
    <source>
        <dbReference type="SAM" id="MobiDB-lite"/>
    </source>
</evidence>
<sequence>MAAARNLAGTGRVARRPVASSTPRISLESARRAGVSRHRRAPGSVRTHRQTLHGASLRALPAGGLVIRSAPSSEEREVVRRAAQWLALLESGGASEEDHAMLQHWRDSSASNERAWQKAQQLQQRFFGLPTHLAMATLDRPDKARRTAIKRALGAVTLVPAVWLLGRQLPLDVWRADLHTSIGEHTRVSLADGSTLQLNTDTAVNVDLGARLITLVRGEIALKVPGRAPLTIDGPYGRILVSQSEVCVRLNETECRVSVVSGAVRIQPSQGPELTLKAQQQISLQQGGAGPVRAFDALLPGWRDGVLTAQNQPLGDFLRELGRYRPGLLRWEPALETLRVTGSFQIDNTDRVLSLLAASLPVEVQMRTRYWVTLTPRKNSPVKNNA</sequence>
<reference evidence="4 5" key="1">
    <citation type="submission" date="2018-08" db="EMBL/GenBank/DDBJ databases">
        <title>Recombination of ecologically and evolutionarily significant loci maintains genetic cohesion in the Pseudomonas syringae species complex.</title>
        <authorList>
            <person name="Dillon M."/>
            <person name="Thakur S."/>
            <person name="Almeida R.N.D."/>
            <person name="Weir B.S."/>
            <person name="Guttman D.S."/>
        </authorList>
    </citation>
    <scope>NUCLEOTIDE SEQUENCE [LARGE SCALE GENOMIC DNA]</scope>
    <source>
        <strain evidence="4 5">ICMP 2732</strain>
    </source>
</reference>
<evidence type="ECO:0000259" key="2">
    <source>
        <dbReference type="Pfam" id="PF04773"/>
    </source>
</evidence>
<dbReference type="InterPro" id="IPR012373">
    <property type="entry name" value="Ferrdict_sens_TM"/>
</dbReference>
<dbReference type="GO" id="GO:0016989">
    <property type="term" value="F:sigma factor antagonist activity"/>
    <property type="evidence" value="ECO:0007669"/>
    <property type="project" value="TreeGrafter"/>
</dbReference>
<organism evidence="4 5">
    <name type="scientific">Pseudomonas syringae pv. primulae</name>
    <dbReference type="NCBI Taxonomy" id="251707"/>
    <lineage>
        <taxon>Bacteria</taxon>
        <taxon>Pseudomonadati</taxon>
        <taxon>Pseudomonadota</taxon>
        <taxon>Gammaproteobacteria</taxon>
        <taxon>Pseudomonadales</taxon>
        <taxon>Pseudomonadaceae</taxon>
        <taxon>Pseudomonas</taxon>
    </lineage>
</organism>
<dbReference type="Pfam" id="PF04773">
    <property type="entry name" value="FecR"/>
    <property type="match status" value="1"/>
</dbReference>
<gene>
    <name evidence="4" type="ORF">ALQ36_04172</name>
</gene>
<feature type="compositionally biased region" description="Basic residues" evidence="1">
    <location>
        <begin position="34"/>
        <end position="47"/>
    </location>
</feature>
<accession>A0A3M3XIT5</accession>
<evidence type="ECO:0000313" key="4">
    <source>
        <dbReference type="EMBL" id="RMO69940.1"/>
    </source>
</evidence>
<dbReference type="Gene3D" id="3.55.50.30">
    <property type="match status" value="1"/>
</dbReference>
<protein>
    <submittedName>
        <fullName evidence="4">PupR protein</fullName>
    </submittedName>
</protein>
<comment type="caution">
    <text evidence="4">The sequence shown here is derived from an EMBL/GenBank/DDBJ whole genome shotgun (WGS) entry which is preliminary data.</text>
</comment>
<dbReference type="EMBL" id="RBPY01000176">
    <property type="protein sequence ID" value="RMO69940.1"/>
    <property type="molecule type" value="Genomic_DNA"/>
</dbReference>
<feature type="domain" description="FecR N-terminal" evidence="3">
    <location>
        <begin position="81"/>
        <end position="122"/>
    </location>
</feature>